<evidence type="ECO:0000256" key="6">
    <source>
        <dbReference type="PIRSR" id="PIRSR622684-1"/>
    </source>
</evidence>
<dbReference type="EMBL" id="JAWDGP010000384">
    <property type="protein sequence ID" value="KAK3800956.1"/>
    <property type="molecule type" value="Genomic_DNA"/>
</dbReference>
<evidence type="ECO:0000256" key="4">
    <source>
        <dbReference type="ARBA" id="ARBA00022807"/>
    </source>
</evidence>
<dbReference type="InterPro" id="IPR033883">
    <property type="entry name" value="C2_III"/>
</dbReference>
<accession>A0AAE1EB37</accession>
<feature type="active site" evidence="6 7">
    <location>
        <position position="269"/>
    </location>
</feature>
<dbReference type="InterPro" id="IPR022684">
    <property type="entry name" value="Calpain_cysteine_protease"/>
</dbReference>
<dbReference type="PROSITE" id="PS50203">
    <property type="entry name" value="CALPAIN_CAT"/>
    <property type="match status" value="1"/>
</dbReference>
<dbReference type="PRINTS" id="PR00704">
    <property type="entry name" value="CALPAIN"/>
</dbReference>
<dbReference type="SUPFAM" id="SSF47473">
    <property type="entry name" value="EF-hand"/>
    <property type="match status" value="1"/>
</dbReference>
<dbReference type="AlphaFoldDB" id="A0AAE1EB37"/>
<dbReference type="SUPFAM" id="SSF49758">
    <property type="entry name" value="Calpain large subunit, middle domain (domain III)"/>
    <property type="match status" value="1"/>
</dbReference>
<name>A0AAE1EB37_9GAST</name>
<dbReference type="Pfam" id="PF00648">
    <property type="entry name" value="Peptidase_C2"/>
    <property type="match status" value="1"/>
</dbReference>
<gene>
    <name evidence="10" type="ORF">RRG08_001204</name>
</gene>
<dbReference type="InterPro" id="IPR001300">
    <property type="entry name" value="Peptidase_C2_calpain_cat"/>
</dbReference>
<dbReference type="InterPro" id="IPR038765">
    <property type="entry name" value="Papain-like_cys_pep_sf"/>
</dbReference>
<dbReference type="InterPro" id="IPR022682">
    <property type="entry name" value="Calpain_domain_III"/>
</dbReference>
<dbReference type="Gene3D" id="2.60.120.380">
    <property type="match status" value="1"/>
</dbReference>
<dbReference type="Gene3D" id="3.90.70.10">
    <property type="entry name" value="Cysteine proteinases"/>
    <property type="match status" value="1"/>
</dbReference>
<dbReference type="FunFam" id="3.90.70.10:FF:000001">
    <property type="entry name" value="Calpain-1 catalytic subunit"/>
    <property type="match status" value="1"/>
</dbReference>
<feature type="domain" description="EF-hand" evidence="9">
    <location>
        <begin position="577"/>
        <end position="612"/>
    </location>
</feature>
<dbReference type="PROSITE" id="PS00139">
    <property type="entry name" value="THIOL_PROTEASE_CYS"/>
    <property type="match status" value="1"/>
</dbReference>
<dbReference type="SMART" id="SM00230">
    <property type="entry name" value="CysPc"/>
    <property type="match status" value="1"/>
</dbReference>
<keyword evidence="11" id="KW-1185">Reference proteome</keyword>
<comment type="similarity">
    <text evidence="1">Belongs to the peptidase C2 family.</text>
</comment>
<dbReference type="SMART" id="SM00054">
    <property type="entry name" value="EFh"/>
    <property type="match status" value="2"/>
</dbReference>
<evidence type="ECO:0000313" key="11">
    <source>
        <dbReference type="Proteomes" id="UP001283361"/>
    </source>
</evidence>
<dbReference type="GO" id="GO:0005737">
    <property type="term" value="C:cytoplasm"/>
    <property type="evidence" value="ECO:0007669"/>
    <property type="project" value="TreeGrafter"/>
</dbReference>
<sequence length="675" mass="77361">MSRRRAAQETKLFNQDYNALHTQCSRQGSLFEDPEFPAENSSIYFSKTPNKKFEWKRPSEICSDPQWITGGATRFDVTQGMLGDCWLQAAVSSLTLDKAIFNRVVPNSQSFSRNYCGIFKFNFWINGEWQEIVVDDRLPTYNNQLVFLHSSDKNEFWSALLEKAYAKLSGSYESLIGGKITEAMVDFTGGVAEQFNLNNAPDNLYTIMLRAAHKNSLMGCSIEANAAKKEETLPNGLVTGHSYSVTAVKMVEIRTSRRSGQFPMVRLRNTWGNEAEWNGPWSDKSREWQLVSTSEREEIGLTFDHDGEFWMTFEDFKKNFDLLEVCHLGVDSLELETDPSIEWVSRKEHGSWVRRVSAGGCRNYLNSFWTNPQYRLTLTDPDEDDDENLCTVVVSLMQKDRRRQRKLGKENLRIGYVIYKLDNNTGSDPLDYDFFKYHSCEVRSKEFSTDRDITDRHKIKPGNYVIVPSTFEPNEEGKFLLRIFTEKSSKLSPSDEANRFDDPDAPEPDPQLLATFQNLAGPDDEIDANELLEILNKAYKAESESVFNIEMTRSLVAILDRDATGKLGYNEFSKLWNDLRIWKSTFKKFDADRSGFMSSYELRNALHSCGFRISNGVFQKITLRHSNVEGQITIQQFIMAAAKLKAMNAIFAENTDRNNKAVFTLDSFLAVTIYS</sequence>
<dbReference type="PROSITE" id="PS50222">
    <property type="entry name" value="EF_HAND_2"/>
    <property type="match status" value="1"/>
</dbReference>
<dbReference type="GO" id="GO:0004198">
    <property type="term" value="F:calcium-dependent cysteine-type endopeptidase activity"/>
    <property type="evidence" value="ECO:0007669"/>
    <property type="project" value="InterPro"/>
</dbReference>
<dbReference type="InterPro" id="IPR011992">
    <property type="entry name" value="EF-hand-dom_pair"/>
</dbReference>
<keyword evidence="5" id="KW-0106">Calcium</keyword>
<dbReference type="FunFam" id="2.60.120.380:FF:000002">
    <property type="entry name" value="calpain-3 isoform X1"/>
    <property type="match status" value="1"/>
</dbReference>
<dbReference type="InterPro" id="IPR022683">
    <property type="entry name" value="Calpain_III"/>
</dbReference>
<dbReference type="Proteomes" id="UP001283361">
    <property type="component" value="Unassembled WGS sequence"/>
</dbReference>
<dbReference type="SUPFAM" id="SSF54001">
    <property type="entry name" value="Cysteine proteinases"/>
    <property type="match status" value="1"/>
</dbReference>
<evidence type="ECO:0000256" key="7">
    <source>
        <dbReference type="PROSITE-ProRule" id="PRU00239"/>
    </source>
</evidence>
<evidence type="ECO:0000313" key="10">
    <source>
        <dbReference type="EMBL" id="KAK3800956.1"/>
    </source>
</evidence>
<evidence type="ECO:0000259" key="8">
    <source>
        <dbReference type="PROSITE" id="PS50203"/>
    </source>
</evidence>
<dbReference type="CDD" id="cd00044">
    <property type="entry name" value="CysPc"/>
    <property type="match status" value="1"/>
</dbReference>
<dbReference type="GO" id="GO:0006508">
    <property type="term" value="P:proteolysis"/>
    <property type="evidence" value="ECO:0007669"/>
    <property type="project" value="UniProtKB-KW"/>
</dbReference>
<protein>
    <submittedName>
        <fullName evidence="10">Uncharacterized protein</fullName>
    </submittedName>
</protein>
<dbReference type="InterPro" id="IPR018247">
    <property type="entry name" value="EF_Hand_1_Ca_BS"/>
</dbReference>
<dbReference type="Gene3D" id="1.10.238.10">
    <property type="entry name" value="EF-hand"/>
    <property type="match status" value="1"/>
</dbReference>
<dbReference type="Pfam" id="PF13405">
    <property type="entry name" value="EF-hand_6"/>
    <property type="match status" value="1"/>
</dbReference>
<dbReference type="PANTHER" id="PTHR10183:SF433">
    <property type="entry name" value="CALPAIN-A-RELATED"/>
    <property type="match status" value="1"/>
</dbReference>
<evidence type="ECO:0000256" key="5">
    <source>
        <dbReference type="ARBA" id="ARBA00022837"/>
    </source>
</evidence>
<organism evidence="10 11">
    <name type="scientific">Elysia crispata</name>
    <name type="common">lettuce slug</name>
    <dbReference type="NCBI Taxonomy" id="231223"/>
    <lineage>
        <taxon>Eukaryota</taxon>
        <taxon>Metazoa</taxon>
        <taxon>Spiralia</taxon>
        <taxon>Lophotrochozoa</taxon>
        <taxon>Mollusca</taxon>
        <taxon>Gastropoda</taxon>
        <taxon>Heterobranchia</taxon>
        <taxon>Euthyneura</taxon>
        <taxon>Panpulmonata</taxon>
        <taxon>Sacoglossa</taxon>
        <taxon>Placobranchoidea</taxon>
        <taxon>Plakobranchidae</taxon>
        <taxon>Elysia</taxon>
    </lineage>
</organism>
<dbReference type="InterPro" id="IPR036213">
    <property type="entry name" value="Calpain_III_sf"/>
</dbReference>
<dbReference type="Pfam" id="PF01067">
    <property type="entry name" value="Calpain_III"/>
    <property type="match status" value="1"/>
</dbReference>
<dbReference type="CDD" id="cd00214">
    <property type="entry name" value="Calpain_III"/>
    <property type="match status" value="1"/>
</dbReference>
<evidence type="ECO:0000259" key="9">
    <source>
        <dbReference type="PROSITE" id="PS50222"/>
    </source>
</evidence>
<dbReference type="PANTHER" id="PTHR10183">
    <property type="entry name" value="CALPAIN"/>
    <property type="match status" value="1"/>
</dbReference>
<evidence type="ECO:0000256" key="1">
    <source>
        <dbReference type="ARBA" id="ARBA00007623"/>
    </source>
</evidence>
<comment type="caution">
    <text evidence="10">The sequence shown here is derived from an EMBL/GenBank/DDBJ whole genome shotgun (WGS) entry which is preliminary data.</text>
</comment>
<evidence type="ECO:0000256" key="2">
    <source>
        <dbReference type="ARBA" id="ARBA00022670"/>
    </source>
</evidence>
<dbReference type="InterPro" id="IPR002048">
    <property type="entry name" value="EF_hand_dom"/>
</dbReference>
<dbReference type="PROSITE" id="PS00018">
    <property type="entry name" value="EF_HAND_1"/>
    <property type="match status" value="1"/>
</dbReference>
<proteinExistence type="inferred from homology"/>
<feature type="active site" evidence="6 7">
    <location>
        <position position="85"/>
    </location>
</feature>
<keyword evidence="4 7" id="KW-0788">Thiol protease</keyword>
<dbReference type="GO" id="GO:0005509">
    <property type="term" value="F:calcium ion binding"/>
    <property type="evidence" value="ECO:0007669"/>
    <property type="project" value="InterPro"/>
</dbReference>
<feature type="active site" evidence="6 7">
    <location>
        <position position="241"/>
    </location>
</feature>
<dbReference type="SMART" id="SM00720">
    <property type="entry name" value="calpain_III"/>
    <property type="match status" value="1"/>
</dbReference>
<dbReference type="InterPro" id="IPR000169">
    <property type="entry name" value="Pept_cys_AS"/>
</dbReference>
<feature type="domain" description="Calpain catalytic" evidence="8">
    <location>
        <begin position="30"/>
        <end position="329"/>
    </location>
</feature>
<reference evidence="10" key="1">
    <citation type="journal article" date="2023" name="G3 (Bethesda)">
        <title>A reference genome for the long-term kleptoplast-retaining sea slug Elysia crispata morphotype clarki.</title>
        <authorList>
            <person name="Eastman K.E."/>
            <person name="Pendleton A.L."/>
            <person name="Shaikh M.A."/>
            <person name="Suttiyut T."/>
            <person name="Ogas R."/>
            <person name="Tomko P."/>
            <person name="Gavelis G."/>
            <person name="Widhalm J.R."/>
            <person name="Wisecaver J.H."/>
        </authorList>
    </citation>
    <scope>NUCLEOTIDE SEQUENCE</scope>
    <source>
        <strain evidence="10">ECLA1</strain>
    </source>
</reference>
<keyword evidence="2 7" id="KW-0645">Protease</keyword>
<evidence type="ECO:0000256" key="3">
    <source>
        <dbReference type="ARBA" id="ARBA00022801"/>
    </source>
</evidence>
<keyword evidence="3 7" id="KW-0378">Hydrolase</keyword>